<name>A0A8T2ZIJ5_POPDE</name>
<protein>
    <submittedName>
        <fullName evidence="1">Uncharacterized protein</fullName>
    </submittedName>
</protein>
<comment type="caution">
    <text evidence="1">The sequence shown here is derived from an EMBL/GenBank/DDBJ whole genome shotgun (WGS) entry which is preliminary data.</text>
</comment>
<sequence>MKNPISLSKAVPLFTQPLSITIHNSTSKFIRFTPHGAVDYSPAISLSANFIAVASYGSRSWGGDSSIYFHRQADDGWWSVFQVTLPENFEDSELPKAAPVRVTPPGVHCFTPAAFQDGKRIAVATRRKGNSYRHVEIFDVESDVLSCHCVGEPEFASL</sequence>
<dbReference type="AlphaFoldDB" id="A0A8T2ZIJ5"/>
<dbReference type="PANTHER" id="PTHR32161:SF9">
    <property type="entry name" value="TOLB PROTEIN-LIKE PROTEIN"/>
    <property type="match status" value="1"/>
</dbReference>
<evidence type="ECO:0000313" key="1">
    <source>
        <dbReference type="EMBL" id="KAH8517160.1"/>
    </source>
</evidence>
<dbReference type="SUPFAM" id="SSF69304">
    <property type="entry name" value="Tricorn protease N-terminal domain"/>
    <property type="match status" value="1"/>
</dbReference>
<reference evidence="1" key="1">
    <citation type="journal article" date="2021" name="J. Hered.">
        <title>Genome Assembly of Salicaceae Populus deltoides (Eastern Cottonwood) I-69 Based on Nanopore Sequencing and Hi-C Technologies.</title>
        <authorList>
            <person name="Bai S."/>
            <person name="Wu H."/>
            <person name="Zhang J."/>
            <person name="Pan Z."/>
            <person name="Zhao W."/>
            <person name="Li Z."/>
            <person name="Tong C."/>
        </authorList>
    </citation>
    <scope>NUCLEOTIDE SEQUENCE</scope>
    <source>
        <tissue evidence="1">Leaf</tissue>
    </source>
</reference>
<gene>
    <name evidence="1" type="ORF">H0E87_005200</name>
</gene>
<dbReference type="Proteomes" id="UP000807159">
    <property type="component" value="Chromosome 2"/>
</dbReference>
<dbReference type="EMBL" id="JACEGQ020000002">
    <property type="protein sequence ID" value="KAH8517160.1"/>
    <property type="molecule type" value="Genomic_DNA"/>
</dbReference>
<evidence type="ECO:0000313" key="2">
    <source>
        <dbReference type="Proteomes" id="UP000807159"/>
    </source>
</evidence>
<accession>A0A8T2ZIJ5</accession>
<organism evidence="1 2">
    <name type="scientific">Populus deltoides</name>
    <name type="common">Eastern poplar</name>
    <name type="synonym">Eastern cottonwood</name>
    <dbReference type="NCBI Taxonomy" id="3696"/>
    <lineage>
        <taxon>Eukaryota</taxon>
        <taxon>Viridiplantae</taxon>
        <taxon>Streptophyta</taxon>
        <taxon>Embryophyta</taxon>
        <taxon>Tracheophyta</taxon>
        <taxon>Spermatophyta</taxon>
        <taxon>Magnoliopsida</taxon>
        <taxon>eudicotyledons</taxon>
        <taxon>Gunneridae</taxon>
        <taxon>Pentapetalae</taxon>
        <taxon>rosids</taxon>
        <taxon>fabids</taxon>
        <taxon>Malpighiales</taxon>
        <taxon>Salicaceae</taxon>
        <taxon>Saliceae</taxon>
        <taxon>Populus</taxon>
    </lineage>
</organism>
<keyword evidence="2" id="KW-1185">Reference proteome</keyword>
<dbReference type="PANTHER" id="PTHR32161">
    <property type="entry name" value="DPP6 N-TERMINAL DOMAIN-LIKE PROTEIN"/>
    <property type="match status" value="1"/>
</dbReference>
<proteinExistence type="predicted"/>